<dbReference type="SMART" id="SM01065">
    <property type="entry name" value="CBM_2"/>
    <property type="match status" value="1"/>
</dbReference>
<protein>
    <submittedName>
        <fullName evidence="3">Alpha/beta hydrolase-fold protein</fullName>
    </submittedName>
</protein>
<dbReference type="SUPFAM" id="SSF53474">
    <property type="entry name" value="alpha/beta-Hydrolases"/>
    <property type="match status" value="1"/>
</dbReference>
<dbReference type="Pfam" id="PF00756">
    <property type="entry name" value="Esterase"/>
    <property type="match status" value="1"/>
</dbReference>
<dbReference type="InterPro" id="IPR000801">
    <property type="entry name" value="Esterase-like"/>
</dbReference>
<dbReference type="InterPro" id="IPR002044">
    <property type="entry name" value="CBM20"/>
</dbReference>
<evidence type="ECO:0000313" key="4">
    <source>
        <dbReference type="Proteomes" id="UP001593833"/>
    </source>
</evidence>
<organism evidence="3 4">
    <name type="scientific">Eiseniibacteriota bacterium</name>
    <dbReference type="NCBI Taxonomy" id="2212470"/>
    <lineage>
        <taxon>Bacteria</taxon>
        <taxon>Candidatus Eiseniibacteriota</taxon>
    </lineage>
</organism>
<dbReference type="InterPro" id="IPR029058">
    <property type="entry name" value="AB_hydrolase_fold"/>
</dbReference>
<reference evidence="3 4" key="1">
    <citation type="submission" date="2024-09" db="EMBL/GenBank/DDBJ databases">
        <authorList>
            <person name="D'Angelo T."/>
        </authorList>
    </citation>
    <scope>NUCLEOTIDE SEQUENCE [LARGE SCALE GENOMIC DNA]</scope>
    <source>
        <strain evidence="3">SAG AM-320-E07</strain>
    </source>
</reference>
<evidence type="ECO:0000313" key="3">
    <source>
        <dbReference type="EMBL" id="MFC1572565.1"/>
    </source>
</evidence>
<evidence type="ECO:0000259" key="2">
    <source>
        <dbReference type="PROSITE" id="PS51166"/>
    </source>
</evidence>
<dbReference type="InterPro" id="IPR026444">
    <property type="entry name" value="Secre_tail"/>
</dbReference>
<feature type="chain" id="PRO_5045730298" evidence="1">
    <location>
        <begin position="28"/>
        <end position="517"/>
    </location>
</feature>
<name>A0ABV6YJS8_UNCEI</name>
<dbReference type="PROSITE" id="PS51166">
    <property type="entry name" value="CBM20"/>
    <property type="match status" value="1"/>
</dbReference>
<dbReference type="InterPro" id="IPR013783">
    <property type="entry name" value="Ig-like_fold"/>
</dbReference>
<keyword evidence="3" id="KW-0378">Hydrolase</keyword>
<dbReference type="GO" id="GO:0016787">
    <property type="term" value="F:hydrolase activity"/>
    <property type="evidence" value="ECO:0007669"/>
    <property type="project" value="UniProtKB-KW"/>
</dbReference>
<dbReference type="Gene3D" id="3.40.50.1820">
    <property type="entry name" value="alpha/beta hydrolase"/>
    <property type="match status" value="1"/>
</dbReference>
<dbReference type="SUPFAM" id="SSF49452">
    <property type="entry name" value="Starch-binding domain-like"/>
    <property type="match status" value="1"/>
</dbReference>
<dbReference type="EMBL" id="JBHPKH010000021">
    <property type="protein sequence ID" value="MFC1572565.1"/>
    <property type="molecule type" value="Genomic_DNA"/>
</dbReference>
<feature type="domain" description="CBM20" evidence="2">
    <location>
        <begin position="36"/>
        <end position="141"/>
    </location>
</feature>
<evidence type="ECO:0000256" key="1">
    <source>
        <dbReference type="SAM" id="SignalP"/>
    </source>
</evidence>
<keyword evidence="1" id="KW-0732">Signal</keyword>
<keyword evidence="4" id="KW-1185">Reference proteome</keyword>
<feature type="signal peptide" evidence="1">
    <location>
        <begin position="1"/>
        <end position="27"/>
    </location>
</feature>
<gene>
    <name evidence="3" type="ORF">ACFL6M_03095</name>
</gene>
<dbReference type="PANTHER" id="PTHR48098:SF6">
    <property type="entry name" value="FERRI-BACILLIBACTIN ESTERASE BESA"/>
    <property type="match status" value="1"/>
</dbReference>
<sequence>MSFRTYRHSPLLLLTAITLISSTGAIAGVQADCQESEALTAVDITFQVMVPAETPPQDSVYIAGDFQGWNPGDPSYRLMKVGGLLHEIILTFEVGTPLQFKFTRGDWSKVEKGPNGEEIPNRTHTVTEADTLDLTVASWADIPVGSTITGDVTLITVPGFLSGRRVWVYLPPEYHDEPERTYPVLYMLDGQNVFDEATSFDGEWGVDETCETLIPAGEMAPIIVVAVANGELNRIHEYTPWYDPDFQGGVGGGGEEHLQAFINTLLPFIDANYRTHTGPEYTGLAGSSLGGLMSMYAAYAHPEAFGRIGALSTSFWWKDHELLAWAATQTKPPANVYMDMGTLESGVMVDENGNGVDDSIDDLRAMRDLMVSQGFILDQDLMVVEDEGGQHNEYYWRSRFPVTLQYLFPMSLTSVLGDEGAPSRTRLPILRQNAPNPFNPSTTLAYVLPNRGRVELRIYEGSGRLMLTLVNDVQTAGSHEALWDGLDSTGQPAAHGVYFARLRAGDEVVTRKITLVR</sequence>
<dbReference type="Proteomes" id="UP001593833">
    <property type="component" value="Unassembled WGS sequence"/>
</dbReference>
<comment type="caution">
    <text evidence="3">The sequence shown here is derived from an EMBL/GenBank/DDBJ whole genome shotgun (WGS) entry which is preliminary data.</text>
</comment>
<dbReference type="PANTHER" id="PTHR48098">
    <property type="entry name" value="ENTEROCHELIN ESTERASE-RELATED"/>
    <property type="match status" value="1"/>
</dbReference>
<dbReference type="InterPro" id="IPR013784">
    <property type="entry name" value="Carb-bd-like_fold"/>
</dbReference>
<proteinExistence type="predicted"/>
<dbReference type="Gene3D" id="2.60.40.10">
    <property type="entry name" value="Immunoglobulins"/>
    <property type="match status" value="1"/>
</dbReference>
<dbReference type="NCBIfam" id="TIGR04183">
    <property type="entry name" value="Por_Secre_tail"/>
    <property type="match status" value="1"/>
</dbReference>
<dbReference type="InterPro" id="IPR050583">
    <property type="entry name" value="Mycobacterial_A85_antigen"/>
</dbReference>
<dbReference type="Gene3D" id="2.60.40.4070">
    <property type="match status" value="1"/>
</dbReference>
<accession>A0ABV6YJS8</accession>